<proteinExistence type="predicted"/>
<dbReference type="EMBL" id="RJVU01047119">
    <property type="protein sequence ID" value="ROL44034.1"/>
    <property type="molecule type" value="Genomic_DNA"/>
</dbReference>
<keyword evidence="1" id="KW-0472">Membrane</keyword>
<evidence type="ECO:0000313" key="2">
    <source>
        <dbReference type="EMBL" id="ROL44034.1"/>
    </source>
</evidence>
<gene>
    <name evidence="2" type="ORF">DPX16_10318</name>
</gene>
<keyword evidence="3" id="KW-1185">Reference proteome</keyword>
<protein>
    <submittedName>
        <fullName evidence="2">Uncharacterized protein</fullName>
    </submittedName>
</protein>
<name>A0A3N0YD62_ANAGA</name>
<feature type="transmembrane region" description="Helical" evidence="1">
    <location>
        <begin position="44"/>
        <end position="65"/>
    </location>
</feature>
<keyword evidence="1" id="KW-1133">Transmembrane helix</keyword>
<accession>A0A3N0YD62</accession>
<sequence>MALNHRKPAAEKARDAPQFCSTFPSANSPSNMNFMSSSGRKLRFFMFSLVSVLNIFIFFIGVCFFPQGHRLTHYNLWLQLLLEKTNEAFARLVQILRVDAEAAGRFSPHEHCLLWGMLCFLGRYLKNASEALELELGSARTVLLKENDGMLSAQCVSEGLCTESWRGWQEEFVLLSGSLKSSSSLDLKPGLMTRLIHWHLCAALSLSEPLHTPPAKHTRDLPASPREYESLTHAGVLKVSCAWDSVRC</sequence>
<comment type="caution">
    <text evidence="2">The sequence shown here is derived from an EMBL/GenBank/DDBJ whole genome shotgun (WGS) entry which is preliminary data.</text>
</comment>
<keyword evidence="1" id="KW-0812">Transmembrane</keyword>
<evidence type="ECO:0000313" key="3">
    <source>
        <dbReference type="Proteomes" id="UP000281406"/>
    </source>
</evidence>
<dbReference type="Proteomes" id="UP000281406">
    <property type="component" value="Unassembled WGS sequence"/>
</dbReference>
<dbReference type="AlphaFoldDB" id="A0A3N0YD62"/>
<organism evidence="2 3">
    <name type="scientific">Anabarilius grahami</name>
    <name type="common">Kanglang fish</name>
    <name type="synonym">Barilius grahami</name>
    <dbReference type="NCBI Taxonomy" id="495550"/>
    <lineage>
        <taxon>Eukaryota</taxon>
        <taxon>Metazoa</taxon>
        <taxon>Chordata</taxon>
        <taxon>Craniata</taxon>
        <taxon>Vertebrata</taxon>
        <taxon>Euteleostomi</taxon>
        <taxon>Actinopterygii</taxon>
        <taxon>Neopterygii</taxon>
        <taxon>Teleostei</taxon>
        <taxon>Ostariophysi</taxon>
        <taxon>Cypriniformes</taxon>
        <taxon>Xenocyprididae</taxon>
        <taxon>Xenocypridinae</taxon>
        <taxon>Xenocypridinae incertae sedis</taxon>
        <taxon>Anabarilius</taxon>
    </lineage>
</organism>
<reference evidence="2 3" key="1">
    <citation type="submission" date="2018-10" db="EMBL/GenBank/DDBJ databases">
        <title>Genome assembly for a Yunnan-Guizhou Plateau 3E fish, Anabarilius grahami (Regan), and its evolutionary and genetic applications.</title>
        <authorList>
            <person name="Jiang W."/>
        </authorList>
    </citation>
    <scope>NUCLEOTIDE SEQUENCE [LARGE SCALE GENOMIC DNA]</scope>
    <source>
        <strain evidence="2">AG-KIZ</strain>
        <tissue evidence="2">Muscle</tissue>
    </source>
</reference>
<evidence type="ECO:0000256" key="1">
    <source>
        <dbReference type="SAM" id="Phobius"/>
    </source>
</evidence>